<keyword evidence="4 12" id="KW-0813">Transport</keyword>
<dbReference type="AlphaFoldDB" id="A0A8E7IW35"/>
<dbReference type="GO" id="GO:0031966">
    <property type="term" value="C:mitochondrial membrane"/>
    <property type="evidence" value="ECO:0007669"/>
    <property type="project" value="UniProtKB-SubCell"/>
</dbReference>
<dbReference type="GO" id="GO:0015986">
    <property type="term" value="P:proton motive force-driven ATP synthesis"/>
    <property type="evidence" value="ECO:0007669"/>
    <property type="project" value="InterPro"/>
</dbReference>
<keyword evidence="9 12" id="KW-0406">Ion transport</keyword>
<gene>
    <name evidence="14" type="primary">atp8</name>
</gene>
<evidence type="ECO:0000256" key="11">
    <source>
        <dbReference type="ARBA" id="ARBA00023136"/>
    </source>
</evidence>
<evidence type="ECO:0000256" key="6">
    <source>
        <dbReference type="ARBA" id="ARBA00022692"/>
    </source>
</evidence>
<evidence type="ECO:0000256" key="9">
    <source>
        <dbReference type="ARBA" id="ARBA00023065"/>
    </source>
</evidence>
<dbReference type="Pfam" id="PF00895">
    <property type="entry name" value="ATP-synt_8"/>
    <property type="match status" value="1"/>
</dbReference>
<evidence type="ECO:0000256" key="1">
    <source>
        <dbReference type="ARBA" id="ARBA00004304"/>
    </source>
</evidence>
<protein>
    <recommendedName>
        <fullName evidence="12">ATP synthase complex subunit 8</fullName>
    </recommendedName>
</protein>
<geneLocation type="mitochondrion" evidence="14"/>
<keyword evidence="5 12" id="KW-0138">CF(0)</keyword>
<organism evidence="14">
    <name type="scientific">Bosmina fatalis</name>
    <dbReference type="NCBI Taxonomy" id="200852"/>
    <lineage>
        <taxon>Eukaryota</taxon>
        <taxon>Metazoa</taxon>
        <taxon>Ecdysozoa</taxon>
        <taxon>Arthropoda</taxon>
        <taxon>Crustacea</taxon>
        <taxon>Branchiopoda</taxon>
        <taxon>Diplostraca</taxon>
        <taxon>Cladocera</taxon>
        <taxon>Anomopoda</taxon>
        <taxon>Bosminidae</taxon>
        <taxon>Bosmina</taxon>
    </lineage>
</organism>
<comment type="subunit">
    <text evidence="3">F-type ATPases have 2 components, CF(1) - the catalytic core - and CF(0) - the membrane proton channel.</text>
</comment>
<proteinExistence type="inferred from homology"/>
<dbReference type="GO" id="GO:0045259">
    <property type="term" value="C:proton-transporting ATP synthase complex"/>
    <property type="evidence" value="ECO:0007669"/>
    <property type="project" value="UniProtKB-KW"/>
</dbReference>
<evidence type="ECO:0000256" key="4">
    <source>
        <dbReference type="ARBA" id="ARBA00022448"/>
    </source>
</evidence>
<comment type="subcellular location">
    <subcellularLocation>
        <location evidence="1 12">Mitochondrion membrane</location>
        <topology evidence="1 12">Single-pass membrane protein</topology>
    </subcellularLocation>
</comment>
<evidence type="ECO:0000256" key="5">
    <source>
        <dbReference type="ARBA" id="ARBA00022547"/>
    </source>
</evidence>
<evidence type="ECO:0000256" key="2">
    <source>
        <dbReference type="ARBA" id="ARBA00008892"/>
    </source>
</evidence>
<name>A0A8E7IW35_9CRUS</name>
<sequence>MPQIWPMNWVTLFFYFLVVFLIFMVLVYFVVNIPSLSVSKKVAQKQSLSWTW</sequence>
<keyword evidence="6 12" id="KW-0812">Transmembrane</keyword>
<evidence type="ECO:0000256" key="10">
    <source>
        <dbReference type="ARBA" id="ARBA00023128"/>
    </source>
</evidence>
<evidence type="ECO:0000313" key="14">
    <source>
        <dbReference type="EMBL" id="QVX31145.1"/>
    </source>
</evidence>
<dbReference type="EMBL" id="MW770308">
    <property type="protein sequence ID" value="QVX31145.1"/>
    <property type="molecule type" value="Genomic_DNA"/>
</dbReference>
<evidence type="ECO:0000256" key="12">
    <source>
        <dbReference type="RuleBase" id="RU003661"/>
    </source>
</evidence>
<evidence type="ECO:0000256" key="7">
    <source>
        <dbReference type="ARBA" id="ARBA00022781"/>
    </source>
</evidence>
<keyword evidence="10 12" id="KW-0496">Mitochondrion</keyword>
<keyword evidence="8 13" id="KW-1133">Transmembrane helix</keyword>
<dbReference type="GO" id="GO:0015078">
    <property type="term" value="F:proton transmembrane transporter activity"/>
    <property type="evidence" value="ECO:0007669"/>
    <property type="project" value="InterPro"/>
</dbReference>
<evidence type="ECO:0000256" key="8">
    <source>
        <dbReference type="ARBA" id="ARBA00022989"/>
    </source>
</evidence>
<comment type="similarity">
    <text evidence="2 12">Belongs to the ATPase protein 8 family.</text>
</comment>
<evidence type="ECO:0000256" key="3">
    <source>
        <dbReference type="ARBA" id="ARBA00011291"/>
    </source>
</evidence>
<dbReference type="InterPro" id="IPR001421">
    <property type="entry name" value="ATP8_metazoa"/>
</dbReference>
<feature type="transmembrane region" description="Helical" evidence="13">
    <location>
        <begin position="12"/>
        <end position="31"/>
    </location>
</feature>
<evidence type="ECO:0000256" key="13">
    <source>
        <dbReference type="SAM" id="Phobius"/>
    </source>
</evidence>
<accession>A0A8E7IW35</accession>
<reference evidence="14" key="1">
    <citation type="submission" date="2021-03" db="EMBL/GenBank/DDBJ databases">
        <title>Complete mitochondrial genome of Bosmina fatalis.</title>
        <authorList>
            <person name="Wei W."/>
        </authorList>
    </citation>
    <scope>NUCLEOTIDE SEQUENCE</scope>
</reference>
<keyword evidence="7 12" id="KW-0375">Hydrogen ion transport</keyword>
<keyword evidence="11 13" id="KW-0472">Membrane</keyword>